<dbReference type="AlphaFoldDB" id="D5V4X8"/>
<dbReference type="InterPro" id="IPR012827">
    <property type="entry name" value="Hemerythrin_metal-bd"/>
</dbReference>
<dbReference type="CDD" id="cd12107">
    <property type="entry name" value="Hemerythrin"/>
    <property type="match status" value="1"/>
</dbReference>
<proteinExistence type="inferred from homology"/>
<dbReference type="eggNOG" id="COG2703">
    <property type="taxonomic scope" value="Bacteria"/>
</dbReference>
<dbReference type="STRING" id="572480.Arnit_0274"/>
<sequence length="133" mass="16005">MNTIKEFNKSTHVLNHDQIDTLHKEFLDIYANANINSLESIIQISKELLIHSEKHFQEEETLMEKYNYPTIKEHKDEHYKALAEMEYFIKNSHSTFGKKMLKSYFIEKLPQWFDFHLANMDSDLVCHLNKFEH</sequence>
<dbReference type="InterPro" id="IPR035938">
    <property type="entry name" value="Hemerythrin-like_sf"/>
</dbReference>
<evidence type="ECO:0000313" key="5">
    <source>
        <dbReference type="Proteomes" id="UP000000939"/>
    </source>
</evidence>
<accession>D5V4X8</accession>
<gene>
    <name evidence="4" type="ordered locus">Arnit_0274</name>
</gene>
<evidence type="ECO:0000256" key="3">
    <source>
        <dbReference type="ARBA" id="ARBA00023004"/>
    </source>
</evidence>
<dbReference type="RefSeq" id="WP_013134085.1">
    <property type="nucleotide sequence ID" value="NC_014166.1"/>
</dbReference>
<keyword evidence="2" id="KW-0479">Metal-binding</keyword>
<evidence type="ECO:0000256" key="1">
    <source>
        <dbReference type="ARBA" id="ARBA00010587"/>
    </source>
</evidence>
<dbReference type="InterPro" id="IPR016131">
    <property type="entry name" value="Haemerythrin_Fe_BS"/>
</dbReference>
<comment type="similarity">
    <text evidence="1">Belongs to the hemerythrin family.</text>
</comment>
<dbReference type="EMBL" id="CP001999">
    <property type="protein sequence ID" value="ADG91940.1"/>
    <property type="molecule type" value="Genomic_DNA"/>
</dbReference>
<dbReference type="HOGENOM" id="CLU_086902_1_2_7"/>
<keyword evidence="3" id="KW-0408">Iron</keyword>
<dbReference type="GO" id="GO:0046872">
    <property type="term" value="F:metal ion binding"/>
    <property type="evidence" value="ECO:0007669"/>
    <property type="project" value="UniProtKB-KW"/>
</dbReference>
<evidence type="ECO:0000256" key="2">
    <source>
        <dbReference type="ARBA" id="ARBA00022723"/>
    </source>
</evidence>
<dbReference type="PROSITE" id="PS00550">
    <property type="entry name" value="HEMERYTHRINS"/>
    <property type="match status" value="1"/>
</dbReference>
<dbReference type="KEGG" id="ant:Arnit_0274"/>
<reference evidence="4 5" key="1">
    <citation type="journal article" date="2010" name="Stand. Genomic Sci.">
        <title>Complete genome sequence of Arcobacter nitrofigilis type strain (CI).</title>
        <authorList>
            <person name="Pati A."/>
            <person name="Gronow S."/>
            <person name="Lapidus A."/>
            <person name="Copeland A."/>
            <person name="Glavina Del Rio T."/>
            <person name="Nolan M."/>
            <person name="Lucas S."/>
            <person name="Tice H."/>
            <person name="Cheng J.F."/>
            <person name="Han C."/>
            <person name="Chertkov O."/>
            <person name="Bruce D."/>
            <person name="Tapia R."/>
            <person name="Goodwin L."/>
            <person name="Pitluck S."/>
            <person name="Liolios K."/>
            <person name="Ivanova N."/>
            <person name="Mavromatis K."/>
            <person name="Chen A."/>
            <person name="Palaniappan K."/>
            <person name="Land M."/>
            <person name="Hauser L."/>
            <person name="Chang Y.J."/>
            <person name="Jeffries C.D."/>
            <person name="Detter J.C."/>
            <person name="Rohde M."/>
            <person name="Goker M."/>
            <person name="Bristow J."/>
            <person name="Eisen J.A."/>
            <person name="Markowitz V."/>
            <person name="Hugenholtz P."/>
            <person name="Klenk H.P."/>
            <person name="Kyrpides N.C."/>
        </authorList>
    </citation>
    <scope>NUCLEOTIDE SEQUENCE [LARGE SCALE GENOMIC DNA]</scope>
    <source>
        <strain evidence="5">ATCC 33309 / DSM 7299 / CCUG 15893 / LMG 7604 / NCTC 12251 / CI</strain>
    </source>
</reference>
<evidence type="ECO:0000313" key="4">
    <source>
        <dbReference type="EMBL" id="ADG91940.1"/>
    </source>
</evidence>
<keyword evidence="5" id="KW-1185">Reference proteome</keyword>
<name>D5V4X8_ARCNC</name>
<dbReference type="NCBIfam" id="TIGR02481">
    <property type="entry name" value="hemeryth_dom"/>
    <property type="match status" value="1"/>
</dbReference>
<protein>
    <submittedName>
        <fullName evidence="4">Hemerythrin-like metal-binding protein</fullName>
    </submittedName>
</protein>
<dbReference type="Gene3D" id="1.20.120.50">
    <property type="entry name" value="Hemerythrin-like"/>
    <property type="match status" value="1"/>
</dbReference>
<organism evidence="4 5">
    <name type="scientific">Arcobacter nitrofigilis (strain ATCC 33309 / DSM 7299 / CCUG 15893 / LMG 7604 / NCTC 12251 / CI)</name>
    <name type="common">Campylobacter nitrofigilis</name>
    <dbReference type="NCBI Taxonomy" id="572480"/>
    <lineage>
        <taxon>Bacteria</taxon>
        <taxon>Pseudomonadati</taxon>
        <taxon>Campylobacterota</taxon>
        <taxon>Epsilonproteobacteria</taxon>
        <taxon>Campylobacterales</taxon>
        <taxon>Arcobacteraceae</taxon>
        <taxon>Arcobacter</taxon>
    </lineage>
</organism>
<dbReference type="OrthoDB" id="5296936at2"/>
<dbReference type="SUPFAM" id="SSF47188">
    <property type="entry name" value="Hemerythrin-like"/>
    <property type="match status" value="1"/>
</dbReference>
<dbReference type="Proteomes" id="UP000000939">
    <property type="component" value="Chromosome"/>
</dbReference>